<dbReference type="AlphaFoldDB" id="A0A318ZZG3"/>
<keyword evidence="1" id="KW-0472">Membrane</keyword>
<keyword evidence="1" id="KW-0812">Transmembrane</keyword>
<keyword evidence="3" id="KW-1185">Reference proteome</keyword>
<dbReference type="RefSeq" id="XP_025431460.1">
    <property type="nucleotide sequence ID" value="XM_025579146.1"/>
</dbReference>
<accession>A0A318ZZG3</accession>
<organism evidence="2 3">
    <name type="scientific">Aspergillus saccharolyticus JOP 1030-1</name>
    <dbReference type="NCBI Taxonomy" id="1450539"/>
    <lineage>
        <taxon>Eukaryota</taxon>
        <taxon>Fungi</taxon>
        <taxon>Dikarya</taxon>
        <taxon>Ascomycota</taxon>
        <taxon>Pezizomycotina</taxon>
        <taxon>Eurotiomycetes</taxon>
        <taxon>Eurotiomycetidae</taxon>
        <taxon>Eurotiales</taxon>
        <taxon>Aspergillaceae</taxon>
        <taxon>Aspergillus</taxon>
        <taxon>Aspergillus subgen. Circumdati</taxon>
    </lineage>
</organism>
<keyword evidence="1" id="KW-1133">Transmembrane helix</keyword>
<sequence length="53" mass="5880">MMGVLLYDACCAWHSYSCGHGFWLAILHLALIIVATFSQSAPLYSQFCSCPDH</sequence>
<dbReference type="GeneID" id="37080375"/>
<dbReference type="EMBL" id="KZ821231">
    <property type="protein sequence ID" value="PYH45478.1"/>
    <property type="molecule type" value="Genomic_DNA"/>
</dbReference>
<dbReference type="Proteomes" id="UP000248349">
    <property type="component" value="Unassembled WGS sequence"/>
</dbReference>
<evidence type="ECO:0000256" key="1">
    <source>
        <dbReference type="SAM" id="Phobius"/>
    </source>
</evidence>
<name>A0A318ZZG3_9EURO</name>
<feature type="transmembrane region" description="Helical" evidence="1">
    <location>
        <begin position="20"/>
        <end position="37"/>
    </location>
</feature>
<reference evidence="2 3" key="1">
    <citation type="submission" date="2016-12" db="EMBL/GenBank/DDBJ databases">
        <title>The genomes of Aspergillus section Nigri reveals drivers in fungal speciation.</title>
        <authorList>
            <consortium name="DOE Joint Genome Institute"/>
            <person name="Vesth T.C."/>
            <person name="Nybo J."/>
            <person name="Theobald S."/>
            <person name="Brandl J."/>
            <person name="Frisvad J.C."/>
            <person name="Nielsen K.F."/>
            <person name="Lyhne E.K."/>
            <person name="Kogle M.E."/>
            <person name="Kuo A."/>
            <person name="Riley R."/>
            <person name="Clum A."/>
            <person name="Nolan M."/>
            <person name="Lipzen A."/>
            <person name="Salamov A."/>
            <person name="Henrissat B."/>
            <person name="Wiebenga A."/>
            <person name="De Vries R.P."/>
            <person name="Grigoriev I.V."/>
            <person name="Mortensen U.H."/>
            <person name="Andersen M.R."/>
            <person name="Baker S.E."/>
        </authorList>
    </citation>
    <scope>NUCLEOTIDE SEQUENCE [LARGE SCALE GENOMIC DNA]</scope>
    <source>
        <strain evidence="2 3">JOP 1030-1</strain>
    </source>
</reference>
<proteinExistence type="predicted"/>
<evidence type="ECO:0000313" key="2">
    <source>
        <dbReference type="EMBL" id="PYH45478.1"/>
    </source>
</evidence>
<gene>
    <name evidence="2" type="ORF">BP01DRAFT_41555</name>
</gene>
<evidence type="ECO:0000313" key="3">
    <source>
        <dbReference type="Proteomes" id="UP000248349"/>
    </source>
</evidence>
<protein>
    <submittedName>
        <fullName evidence="2">Uncharacterized protein</fullName>
    </submittedName>
</protein>